<sequence length="48" mass="5558">MTLLALYLIGLLQNVIISLTCRGYKVRKALIVGECCTLIDFNQFVFYW</sequence>
<proteinExistence type="predicted"/>
<reference evidence="2" key="1">
    <citation type="submission" date="2014-09" db="EMBL/GenBank/DDBJ databases">
        <authorList>
            <person name="Magalhaes I.L.F."/>
            <person name="Oliveira U."/>
            <person name="Santos F.R."/>
            <person name="Vidigal T.H.D.A."/>
            <person name="Brescovit A.D."/>
            <person name="Santos A.J."/>
        </authorList>
    </citation>
    <scope>NUCLEOTIDE SEQUENCE</scope>
    <source>
        <tissue evidence="2">Shoot tissue taken approximately 20 cm above the soil surface</tissue>
    </source>
</reference>
<dbReference type="EMBL" id="GBRH01226192">
    <property type="protein sequence ID" value="JAD71703.1"/>
    <property type="molecule type" value="Transcribed_RNA"/>
</dbReference>
<accession>A0A0A9CB79</accession>
<evidence type="ECO:0000256" key="1">
    <source>
        <dbReference type="SAM" id="SignalP"/>
    </source>
</evidence>
<reference evidence="2" key="2">
    <citation type="journal article" date="2015" name="Data Brief">
        <title>Shoot transcriptome of the giant reed, Arundo donax.</title>
        <authorList>
            <person name="Barrero R.A."/>
            <person name="Guerrero F.D."/>
            <person name="Moolhuijzen P."/>
            <person name="Goolsby J.A."/>
            <person name="Tidwell J."/>
            <person name="Bellgard S.E."/>
            <person name="Bellgard M.I."/>
        </authorList>
    </citation>
    <scope>NUCLEOTIDE SEQUENCE</scope>
    <source>
        <tissue evidence="2">Shoot tissue taken approximately 20 cm above the soil surface</tissue>
    </source>
</reference>
<protein>
    <submittedName>
        <fullName evidence="2">Uncharacterized protein</fullName>
    </submittedName>
</protein>
<organism evidence="2">
    <name type="scientific">Arundo donax</name>
    <name type="common">Giant reed</name>
    <name type="synonym">Donax arundinaceus</name>
    <dbReference type="NCBI Taxonomy" id="35708"/>
    <lineage>
        <taxon>Eukaryota</taxon>
        <taxon>Viridiplantae</taxon>
        <taxon>Streptophyta</taxon>
        <taxon>Embryophyta</taxon>
        <taxon>Tracheophyta</taxon>
        <taxon>Spermatophyta</taxon>
        <taxon>Magnoliopsida</taxon>
        <taxon>Liliopsida</taxon>
        <taxon>Poales</taxon>
        <taxon>Poaceae</taxon>
        <taxon>PACMAD clade</taxon>
        <taxon>Arundinoideae</taxon>
        <taxon>Arundineae</taxon>
        <taxon>Arundo</taxon>
    </lineage>
</organism>
<name>A0A0A9CB79_ARUDO</name>
<feature type="signal peptide" evidence="1">
    <location>
        <begin position="1"/>
        <end position="18"/>
    </location>
</feature>
<dbReference type="AlphaFoldDB" id="A0A0A9CB79"/>
<evidence type="ECO:0000313" key="2">
    <source>
        <dbReference type="EMBL" id="JAD71703.1"/>
    </source>
</evidence>
<keyword evidence="1" id="KW-0732">Signal</keyword>
<feature type="chain" id="PRO_5002063245" evidence="1">
    <location>
        <begin position="19"/>
        <end position="48"/>
    </location>
</feature>